<reference evidence="1 2" key="1">
    <citation type="submission" date="2018-06" db="EMBL/GenBank/DDBJ databases">
        <title>Genomic Encyclopedia of Type Strains, Phase III (KMG-III): the genomes of soil and plant-associated and newly described type strains.</title>
        <authorList>
            <person name="Whitman W."/>
        </authorList>
    </citation>
    <scope>NUCLEOTIDE SEQUENCE [LARGE SCALE GENOMIC DNA]</scope>
    <source>
        <strain evidence="1 2">CGMCC 1.8979</strain>
    </source>
</reference>
<dbReference type="EMBL" id="QLMH01000015">
    <property type="protein sequence ID" value="RAK16889.1"/>
    <property type="molecule type" value="Genomic_DNA"/>
</dbReference>
<evidence type="ECO:0008006" key="3">
    <source>
        <dbReference type="Google" id="ProtNLM"/>
    </source>
</evidence>
<sequence length="358" mass="42188">MNALQVSLDQLLLDPNNYRLHGHPRYRYVEENNFSNPLVQKRTQSMIEGENRLEIRDLLESFKANGYLKIDNILVKKYMDTNYFVVIEGNRRVATLKALKKDWEEGFSIGNLNESIFSSLEVVLYEASEEELLLLMGLRHVSGVKKWSEYEQSELVTDLYRKYGMSIKEIAERLGIKPAEVKRRLNAYIIMEKYKNDEEFGYYFNEEMSGIFYEIMGRKDLRDWLGWDQELNDFKNKKNLNRLFSWLSPMDDGETERPPIIPKRDDIRDLNKIIHDEQALAIMEEKRSLAEAVEQSNYYTKEGFKKNLKSIKSSLEKITMSSLIQMDNETKQEVIEIIEKIDVLTTGMKTLLQVEKRD</sequence>
<dbReference type="Proteomes" id="UP000248555">
    <property type="component" value="Unassembled WGS sequence"/>
</dbReference>
<gene>
    <name evidence="1" type="ORF">B0I26_11525</name>
</gene>
<name>A0A327YEG3_9BACL</name>
<evidence type="ECO:0000313" key="2">
    <source>
        <dbReference type="Proteomes" id="UP000248555"/>
    </source>
</evidence>
<organism evidence="1 2">
    <name type="scientific">Paranoxybacillus vitaminiphilus</name>
    <dbReference type="NCBI Taxonomy" id="581036"/>
    <lineage>
        <taxon>Bacteria</taxon>
        <taxon>Bacillati</taxon>
        <taxon>Bacillota</taxon>
        <taxon>Bacilli</taxon>
        <taxon>Bacillales</taxon>
        <taxon>Anoxybacillaceae</taxon>
        <taxon>Paranoxybacillus</taxon>
    </lineage>
</organism>
<keyword evidence="2" id="KW-1185">Reference proteome</keyword>
<comment type="caution">
    <text evidence="1">The sequence shown here is derived from an EMBL/GenBank/DDBJ whole genome shotgun (WGS) entry which is preliminary data.</text>
</comment>
<accession>A0A327YEG3</accession>
<dbReference type="RefSeq" id="WP_146612814.1">
    <property type="nucleotide sequence ID" value="NZ_QLMH01000015.1"/>
</dbReference>
<proteinExistence type="predicted"/>
<dbReference type="AlphaFoldDB" id="A0A327YEG3"/>
<dbReference type="Gene3D" id="1.10.10.60">
    <property type="entry name" value="Homeodomain-like"/>
    <property type="match status" value="1"/>
</dbReference>
<dbReference type="OrthoDB" id="9769293at2"/>
<evidence type="ECO:0000313" key="1">
    <source>
        <dbReference type="EMBL" id="RAK16889.1"/>
    </source>
</evidence>
<protein>
    <recommendedName>
        <fullName evidence="3">ParB-like nuclease family protein</fullName>
    </recommendedName>
</protein>